<protein>
    <submittedName>
        <fullName evidence="2">Uncharacterized protein</fullName>
    </submittedName>
</protein>
<dbReference type="EMBL" id="QKWK01000004">
    <property type="protein sequence ID" value="TXT11108.1"/>
    <property type="molecule type" value="Genomic_DNA"/>
</dbReference>
<dbReference type="OrthoDB" id="2574658at2759"/>
<dbReference type="AlphaFoldDB" id="A0A7D8V6V2"/>
<feature type="compositionally biased region" description="Basic and acidic residues" evidence="1">
    <location>
        <begin position="429"/>
        <end position="443"/>
    </location>
</feature>
<feature type="region of interest" description="Disordered" evidence="1">
    <location>
        <begin position="1"/>
        <end position="93"/>
    </location>
</feature>
<accession>A0A7D8V6V2</accession>
<organism evidence="2 3">
    <name type="scientific">Vanrija humicola</name>
    <name type="common">Yeast</name>
    <name type="synonym">Cryptococcus humicola</name>
    <dbReference type="NCBI Taxonomy" id="5417"/>
    <lineage>
        <taxon>Eukaryota</taxon>
        <taxon>Fungi</taxon>
        <taxon>Dikarya</taxon>
        <taxon>Basidiomycota</taxon>
        <taxon>Agaricomycotina</taxon>
        <taxon>Tremellomycetes</taxon>
        <taxon>Trichosporonales</taxon>
        <taxon>Trichosporonaceae</taxon>
        <taxon>Vanrija</taxon>
    </lineage>
</organism>
<reference evidence="2 3" key="1">
    <citation type="journal article" date="2019" name="PLoS Genet.">
        <title>Convergent evolution of linked mating-type loci in basidiomycete fungi.</title>
        <authorList>
            <person name="Sun S."/>
            <person name="Coelho M.A."/>
            <person name="Heitman J."/>
            <person name="Nowrousian M."/>
        </authorList>
    </citation>
    <scope>NUCLEOTIDE SEQUENCE [LARGE SCALE GENOMIC DNA]</scope>
    <source>
        <strain evidence="2 3">CBS 4282</strain>
    </source>
</reference>
<name>A0A7D8V6V2_VANHU</name>
<feature type="region of interest" description="Disordered" evidence="1">
    <location>
        <begin position="429"/>
        <end position="449"/>
    </location>
</feature>
<proteinExistence type="predicted"/>
<evidence type="ECO:0000313" key="3">
    <source>
        <dbReference type="Proteomes" id="UP000473826"/>
    </source>
</evidence>
<gene>
    <name evidence="2" type="ORF">VHUM_01859</name>
</gene>
<comment type="caution">
    <text evidence="2">The sequence shown here is derived from an EMBL/GenBank/DDBJ whole genome shotgun (WGS) entry which is preliminary data.</text>
</comment>
<dbReference type="Proteomes" id="UP000473826">
    <property type="component" value="Unassembled WGS sequence"/>
</dbReference>
<evidence type="ECO:0000313" key="2">
    <source>
        <dbReference type="EMBL" id="TXT11108.1"/>
    </source>
</evidence>
<feature type="region of interest" description="Disordered" evidence="1">
    <location>
        <begin position="365"/>
        <end position="399"/>
    </location>
</feature>
<evidence type="ECO:0000256" key="1">
    <source>
        <dbReference type="SAM" id="MobiDB-lite"/>
    </source>
</evidence>
<feature type="compositionally biased region" description="Basic and acidic residues" evidence="1">
    <location>
        <begin position="381"/>
        <end position="395"/>
    </location>
</feature>
<sequence>MQKWRKWIVEQPTQPSPAESNPLFGPPTSLAEASRYSPAPTTQASFLISPRGSLAGPSTLGHGGMSSAATHTSEHSHHGGPSTPVSTTTALGPGVDIYTTDSTRALRDVELAIDPGYFGGDATPAAPRTRRLSTHPRISPKENPFSFIDTLLSRRGIRPLVLELVLSLGAYIDAVWSTTHADQPIPWTGMPMPTAQRRVSFASGATPPRRTWCSWTITAVQEAKRRGFLASPQTQSDVDFWGGEIRYGLRDTDEAVNRRKDMGWAFGETVIRGQYGDIVPANVFAPDGGGGNIPRLLNDLEEALWGDAMPAPSDLAFEHDGVFDPFSVYREGDDLIGVDNHNSNPEQREAELRKVFGDAFSAASPDLPLPPLSSPSSPTSVKHELSLRTPGDHHTATMPDLDFSVLGALQDMSMEEKLELGRRRHQEYLERTRGDGVGGDKGETSAAVV</sequence>
<keyword evidence="3" id="KW-1185">Reference proteome</keyword>